<dbReference type="PRINTS" id="PR00906">
    <property type="entry name" value="SECA"/>
</dbReference>
<dbReference type="InterPro" id="IPR044722">
    <property type="entry name" value="SecA_SF2_C"/>
</dbReference>
<evidence type="ECO:0000256" key="1">
    <source>
        <dbReference type="ARBA" id="ARBA00022448"/>
    </source>
</evidence>
<comment type="caution">
    <text evidence="15">The sequence shown here is derived from an EMBL/GenBank/DDBJ whole genome shotgun (WGS) entry which is preliminary data.</text>
</comment>
<dbReference type="Pfam" id="PF21090">
    <property type="entry name" value="P-loop_SecA"/>
    <property type="match status" value="1"/>
</dbReference>
<organism evidence="15 16">
    <name type="scientific">Marinobacterium maritimum</name>
    <dbReference type="NCBI Taxonomy" id="500162"/>
    <lineage>
        <taxon>Bacteria</taxon>
        <taxon>Pseudomonadati</taxon>
        <taxon>Pseudomonadota</taxon>
        <taxon>Gammaproteobacteria</taxon>
        <taxon>Oceanospirillales</taxon>
        <taxon>Oceanospirillaceae</taxon>
        <taxon>Marinobacterium</taxon>
    </lineage>
</organism>
<dbReference type="InterPro" id="IPR011115">
    <property type="entry name" value="SecA_DEAD"/>
</dbReference>
<feature type="binding site" evidence="11">
    <location>
        <begin position="129"/>
        <end position="133"/>
    </location>
    <ligand>
        <name>ATP</name>
        <dbReference type="ChEBI" id="CHEBI:30616"/>
    </ligand>
</feature>
<keyword evidence="7 11" id="KW-0653">Protein transport</keyword>
<feature type="domain" description="Helicase C-terminal" evidence="13">
    <location>
        <begin position="462"/>
        <end position="610"/>
    </location>
</feature>
<dbReference type="EMBL" id="BAAAET010000002">
    <property type="protein sequence ID" value="GAA0692673.1"/>
    <property type="molecule type" value="Genomic_DNA"/>
</dbReference>
<dbReference type="Gene3D" id="3.90.1440.10">
    <property type="entry name" value="SecA, preprotein cross-linking domain"/>
    <property type="match status" value="1"/>
</dbReference>
<accession>A0ABN1I6K8</accession>
<evidence type="ECO:0000259" key="12">
    <source>
        <dbReference type="PROSITE" id="PS51192"/>
    </source>
</evidence>
<dbReference type="InterPro" id="IPR014018">
    <property type="entry name" value="SecA_motor_DEAD"/>
</dbReference>
<dbReference type="PROSITE" id="PS51194">
    <property type="entry name" value="HELICASE_CTER"/>
    <property type="match status" value="1"/>
</dbReference>
<dbReference type="PROSITE" id="PS01312">
    <property type="entry name" value="SECA"/>
    <property type="match status" value="1"/>
</dbReference>
<dbReference type="InterPro" id="IPR011130">
    <property type="entry name" value="SecA_preprotein_X-link_dom"/>
</dbReference>
<dbReference type="CDD" id="cd17928">
    <property type="entry name" value="DEXDc_SecA"/>
    <property type="match status" value="1"/>
</dbReference>
<keyword evidence="9 11" id="KW-0811">Translocation</keyword>
<keyword evidence="6 11" id="KW-0067">ATP-binding</keyword>
<dbReference type="SUPFAM" id="SSF81767">
    <property type="entry name" value="Pre-protein crosslinking domain of SecA"/>
    <property type="match status" value="1"/>
</dbReference>
<dbReference type="InterPro" id="IPR001650">
    <property type="entry name" value="Helicase_C-like"/>
</dbReference>
<protein>
    <recommendedName>
        <fullName evidence="11">Protein translocase subunit SecA</fullName>
        <ecNumber evidence="11">7.4.2.8</ecNumber>
    </recommendedName>
</protein>
<comment type="similarity">
    <text evidence="11">Belongs to the SecA family.</text>
</comment>
<dbReference type="PROSITE" id="PS51196">
    <property type="entry name" value="SECA_MOTOR_DEAD"/>
    <property type="match status" value="1"/>
</dbReference>
<dbReference type="PANTHER" id="PTHR30612">
    <property type="entry name" value="SECA INNER MEMBRANE COMPONENT OF SEC PROTEIN SECRETION SYSTEM"/>
    <property type="match status" value="1"/>
</dbReference>
<evidence type="ECO:0000313" key="16">
    <source>
        <dbReference type="Proteomes" id="UP001499915"/>
    </source>
</evidence>
<dbReference type="CDD" id="cd18803">
    <property type="entry name" value="SF2_C_secA"/>
    <property type="match status" value="1"/>
</dbReference>
<feature type="binding site" evidence="11">
    <location>
        <position position="537"/>
    </location>
    <ligand>
        <name>ATP</name>
        <dbReference type="ChEBI" id="CHEBI:30616"/>
    </ligand>
</feature>
<dbReference type="InterPro" id="IPR027417">
    <property type="entry name" value="P-loop_NTPase"/>
</dbReference>
<dbReference type="EC" id="7.4.2.8" evidence="11"/>
<keyword evidence="10 11" id="KW-0472">Membrane</keyword>
<dbReference type="RefSeq" id="WP_343805408.1">
    <property type="nucleotide sequence ID" value="NZ_BAAAET010000002.1"/>
</dbReference>
<dbReference type="Pfam" id="PF01043">
    <property type="entry name" value="SecA_PP_bind"/>
    <property type="match status" value="1"/>
</dbReference>
<keyword evidence="16" id="KW-1185">Reference proteome</keyword>
<gene>
    <name evidence="11" type="primary">secA</name>
    <name evidence="15" type="ORF">GCM10009104_19790</name>
</gene>
<sequence length="659" mass="74853">MFSLLTSAERYPQKLDWSELPRLERTWNWLVLHWTRHVGLSARRQLRFVKRVEAHETAFKLLDEAELKTQLQTIRLGLRRDGIQDAQVAPAFALIRVVSARILGMRHHDVQLRGGYVLVHGCITEMDTGEGKTLTATLAAIVMALAGRQVQVVTVNDYLAGRDAAEMTPLYDWFGLTTATVAEDAPREAREQAYRHPIVYCTGKTLVFDYLKDRLVLGQQLSQMGIRLKDFVRNKPGGELLLPGLQFAIVDEIDSVLIDEARTPLIISASDESARHEEYYGHALMLAKALEPFTDFVVDERKRVEFTRQGRERLVALTQDSDPIWHNQFRREEAVIQALTALHNFVRDEHYIVRDDKVMIVDEHTGRIMPDRSWEKGLHQLIELKEEVPVTPPRVTLAKISFQLFFRRYMGLAGMTGTGREVAAEMGHVYDLLSVRIPPHRPSRRVRQGSRVFATADLKWQALVETLTQLQGRGQPVLVGTRTISAADELSERLTQQAVEHQVLHADQDVEEALVVAEAGKHGRITIATNMAGRGTDIKLAEGVDALGGLHVILTELHDSARVDRQLVGRSARQGQPGSWEEMLSLEDELLQVLPRSVLVGLSRMLQQAPDNRLLQWGARKVYWLAQKKVERYHKRIRRSLLKAEFHTRRSLSFTGKSE</sequence>
<dbReference type="InterPro" id="IPR014001">
    <property type="entry name" value="Helicase_ATP-bd"/>
</dbReference>
<proteinExistence type="inferred from homology"/>
<evidence type="ECO:0000259" key="14">
    <source>
        <dbReference type="PROSITE" id="PS51196"/>
    </source>
</evidence>
<reference evidence="15 16" key="1">
    <citation type="journal article" date="2019" name="Int. J. Syst. Evol. Microbiol.">
        <title>The Global Catalogue of Microorganisms (GCM) 10K type strain sequencing project: providing services to taxonomists for standard genome sequencing and annotation.</title>
        <authorList>
            <consortium name="The Broad Institute Genomics Platform"/>
            <consortium name="The Broad Institute Genome Sequencing Center for Infectious Disease"/>
            <person name="Wu L."/>
            <person name="Ma J."/>
        </authorList>
    </citation>
    <scope>NUCLEOTIDE SEQUENCE [LARGE SCALE GENOMIC DNA]</scope>
    <source>
        <strain evidence="15 16">JCM 15134</strain>
    </source>
</reference>
<evidence type="ECO:0000259" key="13">
    <source>
        <dbReference type="PROSITE" id="PS51194"/>
    </source>
</evidence>
<comment type="catalytic activity">
    <reaction evidence="11">
        <text>ATP + H2O + cellular proteinSide 1 = ADP + phosphate + cellular proteinSide 2.</text>
        <dbReference type="EC" id="7.4.2.8"/>
    </reaction>
</comment>
<dbReference type="InterPro" id="IPR036670">
    <property type="entry name" value="SecA_X-link_sf"/>
</dbReference>
<evidence type="ECO:0000256" key="8">
    <source>
        <dbReference type="ARBA" id="ARBA00022967"/>
    </source>
</evidence>
<keyword evidence="4" id="KW-0997">Cell inner membrane</keyword>
<evidence type="ECO:0000256" key="6">
    <source>
        <dbReference type="ARBA" id="ARBA00022840"/>
    </source>
</evidence>
<comment type="subcellular location">
    <subcellularLocation>
        <location evidence="11">Cell membrane</location>
        <topology evidence="11">Peripheral membrane protein</topology>
        <orientation evidence="11">Cytoplasmic side</orientation>
    </subcellularLocation>
    <subcellularLocation>
        <location evidence="11">Cytoplasm</location>
    </subcellularLocation>
    <text evidence="11">Distribution is 50-50.</text>
</comment>
<dbReference type="SMART" id="SM00958">
    <property type="entry name" value="SecA_PP_bind"/>
    <property type="match status" value="1"/>
</dbReference>
<evidence type="ECO:0000256" key="2">
    <source>
        <dbReference type="ARBA" id="ARBA00022475"/>
    </source>
</evidence>
<evidence type="ECO:0000256" key="9">
    <source>
        <dbReference type="ARBA" id="ARBA00023010"/>
    </source>
</evidence>
<dbReference type="Gene3D" id="3.40.50.300">
    <property type="entry name" value="P-loop containing nucleotide triphosphate hydrolases"/>
    <property type="match status" value="2"/>
</dbReference>
<keyword evidence="2 11" id="KW-1003">Cell membrane</keyword>
<evidence type="ECO:0000256" key="10">
    <source>
        <dbReference type="ARBA" id="ARBA00023136"/>
    </source>
</evidence>
<keyword evidence="5 11" id="KW-0547">Nucleotide-binding</keyword>
<feature type="domain" description="SecA family profile" evidence="14">
    <location>
        <begin position="27"/>
        <end position="615"/>
    </location>
</feature>
<dbReference type="InterPro" id="IPR020937">
    <property type="entry name" value="SecA_CS"/>
</dbReference>
<dbReference type="HAMAP" id="MF_01382">
    <property type="entry name" value="SecA"/>
    <property type="match status" value="1"/>
</dbReference>
<evidence type="ECO:0000313" key="15">
    <source>
        <dbReference type="EMBL" id="GAA0692673.1"/>
    </source>
</evidence>
<name>A0ABN1I6K8_9GAMM</name>
<dbReference type="SMART" id="SM00957">
    <property type="entry name" value="SecA_DEAD"/>
    <property type="match status" value="1"/>
</dbReference>
<evidence type="ECO:0000256" key="7">
    <source>
        <dbReference type="ARBA" id="ARBA00022927"/>
    </source>
</evidence>
<dbReference type="PROSITE" id="PS51192">
    <property type="entry name" value="HELICASE_ATP_BIND_1"/>
    <property type="match status" value="1"/>
</dbReference>
<feature type="binding site" evidence="11">
    <location>
        <position position="111"/>
    </location>
    <ligand>
        <name>ATP</name>
        <dbReference type="ChEBI" id="CHEBI:30616"/>
    </ligand>
</feature>
<dbReference type="InterPro" id="IPR000185">
    <property type="entry name" value="SecA"/>
</dbReference>
<evidence type="ECO:0000256" key="4">
    <source>
        <dbReference type="ARBA" id="ARBA00022519"/>
    </source>
</evidence>
<evidence type="ECO:0000256" key="5">
    <source>
        <dbReference type="ARBA" id="ARBA00022741"/>
    </source>
</evidence>
<feature type="domain" description="Helicase ATP-binding" evidence="12">
    <location>
        <begin position="113"/>
        <end position="289"/>
    </location>
</feature>
<keyword evidence="8 11" id="KW-1278">Translocase</keyword>
<evidence type="ECO:0000256" key="11">
    <source>
        <dbReference type="HAMAP-Rule" id="MF_01382"/>
    </source>
</evidence>
<comment type="function">
    <text evidence="11">Part of the Sec protein translocase complex. Interacts with the SecYEG preprotein conducting channel. Has a central role in coupling the hydrolysis of ATP to the transfer of proteins into and across the cell membrane, serving both as a receptor for the preprotein-SecB complex and as an ATP-driven molecular motor driving the stepwise translocation of polypeptide chains across the membrane.</text>
</comment>
<dbReference type="PANTHER" id="PTHR30612:SF0">
    <property type="entry name" value="CHLOROPLAST PROTEIN-TRANSPORTING ATPASE"/>
    <property type="match status" value="1"/>
</dbReference>
<dbReference type="Proteomes" id="UP001499915">
    <property type="component" value="Unassembled WGS sequence"/>
</dbReference>
<dbReference type="Pfam" id="PF07517">
    <property type="entry name" value="SecA_DEAD"/>
    <property type="match status" value="1"/>
</dbReference>
<comment type="subunit">
    <text evidence="11">Monomer and homodimer. Part of the essential Sec protein translocation apparatus which comprises SecA, SecYEG and auxiliary proteins SecDF-YajC and YidC.</text>
</comment>
<evidence type="ECO:0000256" key="3">
    <source>
        <dbReference type="ARBA" id="ARBA00022490"/>
    </source>
</evidence>
<keyword evidence="1 11" id="KW-0813">Transport</keyword>
<dbReference type="SUPFAM" id="SSF52540">
    <property type="entry name" value="P-loop containing nucleoside triphosphate hydrolases"/>
    <property type="match status" value="2"/>
</dbReference>
<keyword evidence="3 11" id="KW-0963">Cytoplasm</keyword>